<name>A0ABU3K1K9_9ACTN</name>
<dbReference type="EMBL" id="JASKMA010000040">
    <property type="protein sequence ID" value="MDT6988095.1"/>
    <property type="molecule type" value="Genomic_DNA"/>
</dbReference>
<sequence>MEPINELHLTEPGLVVVDVAAADDHTAFAFQQALASRWATATADRTTHDPGQPGVRLRCYLDLRQDFAVE</sequence>
<evidence type="ECO:0000313" key="2">
    <source>
        <dbReference type="Proteomes" id="UP001249760"/>
    </source>
</evidence>
<proteinExistence type="predicted"/>
<keyword evidence="2" id="KW-1185">Reference proteome</keyword>
<reference evidence="1 2" key="1">
    <citation type="submission" date="2023-05" db="EMBL/GenBank/DDBJ databases">
        <title>Streptomyces fuscus sp. nov., a brown-black pigment producing actinomyces isolated from dry sand of Sea duck farm.</title>
        <authorList>
            <person name="Xie J."/>
            <person name="Shen N."/>
        </authorList>
    </citation>
    <scope>NUCLEOTIDE SEQUENCE [LARGE SCALE GENOMIC DNA]</scope>
    <source>
        <strain evidence="1 2">CGMCC 4.1745</strain>
    </source>
</reference>
<dbReference type="Pfam" id="PF19711">
    <property type="entry name" value="DUF6207"/>
    <property type="match status" value="1"/>
</dbReference>
<gene>
    <name evidence="1" type="ORF">QNO04_32085</name>
</gene>
<protein>
    <submittedName>
        <fullName evidence="1">DUF6207 family protein</fullName>
    </submittedName>
</protein>
<accession>A0ABU3K1K9</accession>
<comment type="caution">
    <text evidence="1">The sequence shown here is derived from an EMBL/GenBank/DDBJ whole genome shotgun (WGS) entry which is preliminary data.</text>
</comment>
<dbReference type="InterPro" id="IPR045775">
    <property type="entry name" value="DUF6207"/>
</dbReference>
<evidence type="ECO:0000313" key="1">
    <source>
        <dbReference type="EMBL" id="MDT6988095.1"/>
    </source>
</evidence>
<organism evidence="1 2">
    <name type="scientific">Streptomyces lusitanus</name>
    <dbReference type="NCBI Taxonomy" id="68232"/>
    <lineage>
        <taxon>Bacteria</taxon>
        <taxon>Bacillati</taxon>
        <taxon>Actinomycetota</taxon>
        <taxon>Actinomycetes</taxon>
        <taxon>Kitasatosporales</taxon>
        <taxon>Streptomycetaceae</taxon>
        <taxon>Streptomyces</taxon>
    </lineage>
</organism>
<dbReference type="Proteomes" id="UP001249760">
    <property type="component" value="Unassembled WGS sequence"/>
</dbReference>
<dbReference type="RefSeq" id="WP_395180793.1">
    <property type="nucleotide sequence ID" value="NZ_JASKMA010000040.1"/>
</dbReference>